<accession>A0ABV3ZYZ0</accession>
<dbReference type="RefSeq" id="WP_369339558.1">
    <property type="nucleotide sequence ID" value="NZ_JBFYGN010000020.1"/>
</dbReference>
<sequence>MKLIHLSDLSASDVAAIWSLVDTPGPALQGTVAWSFEGNGIRTRTTFIQAFRELGLEFIELPNLLKTAEPVADLAGYLDPFYALYVVRESDHDRLAAFARASSRPVINAMSGRGHPCEVLTDACYIDRSIKPLNAATICLWGPTTNVFRSWHELAAVLGFTLIQVCDERHHDATLPVRFRTSAPEYADVVITDGWPAGSEAGATALDAPHLARMGSPALLPTPPFGLGRELLIDPLEYPGFVGYRQKMLLLAVQKAILRYLLPA</sequence>
<dbReference type="Proteomes" id="UP001561046">
    <property type="component" value="Unassembled WGS sequence"/>
</dbReference>
<name>A0ABV3ZYZ0_9BURK</name>
<gene>
    <name evidence="4" type="ORF">AB6724_16195</name>
</gene>
<proteinExistence type="predicted"/>
<keyword evidence="5" id="KW-1185">Reference proteome</keyword>
<dbReference type="SUPFAM" id="SSF53671">
    <property type="entry name" value="Aspartate/ornithine carbamoyltransferase"/>
    <property type="match status" value="1"/>
</dbReference>
<evidence type="ECO:0000313" key="4">
    <source>
        <dbReference type="EMBL" id="MEX8194374.1"/>
    </source>
</evidence>
<evidence type="ECO:0000256" key="2">
    <source>
        <dbReference type="ARBA" id="ARBA00022679"/>
    </source>
</evidence>
<keyword evidence="2" id="KW-0808">Transferase</keyword>
<evidence type="ECO:0000313" key="5">
    <source>
        <dbReference type="Proteomes" id="UP001561046"/>
    </source>
</evidence>
<reference evidence="4 5" key="1">
    <citation type="journal article" date="2013" name="Int. J. Syst. Evol. Microbiol.">
        <title>Comamonas guangdongensis sp. nov., isolated from subterranean forest sediment, and emended description of the genus Comamonas.</title>
        <authorList>
            <person name="Zhang J."/>
            <person name="Wang Y."/>
            <person name="Zhou S."/>
            <person name="Wu C."/>
            <person name="He J."/>
            <person name="Li F."/>
        </authorList>
    </citation>
    <scope>NUCLEOTIDE SEQUENCE [LARGE SCALE GENOMIC DNA]</scope>
    <source>
        <strain evidence="4 5">CCTCC AB2011133</strain>
    </source>
</reference>
<dbReference type="Pfam" id="PF02729">
    <property type="entry name" value="OTCace_N"/>
    <property type="match status" value="1"/>
</dbReference>
<comment type="caution">
    <text evidence="4">The sequence shown here is derived from an EMBL/GenBank/DDBJ whole genome shotgun (WGS) entry which is preliminary data.</text>
</comment>
<evidence type="ECO:0000259" key="3">
    <source>
        <dbReference type="Pfam" id="PF02729"/>
    </source>
</evidence>
<organism evidence="4 5">
    <name type="scientific">Comamonas guangdongensis</name>
    <dbReference type="NCBI Taxonomy" id="510515"/>
    <lineage>
        <taxon>Bacteria</taxon>
        <taxon>Pseudomonadati</taxon>
        <taxon>Pseudomonadota</taxon>
        <taxon>Betaproteobacteria</taxon>
        <taxon>Burkholderiales</taxon>
        <taxon>Comamonadaceae</taxon>
        <taxon>Comamonas</taxon>
    </lineage>
</organism>
<evidence type="ECO:0000256" key="1">
    <source>
        <dbReference type="ARBA" id="ARBA00003822"/>
    </source>
</evidence>
<comment type="function">
    <text evidence="1">Reversibly catalyzes the transfer of the carbamoyl group from carbamoyl phosphate (CP) to the N(epsilon) atom of ornithine (ORN) to produce L-citrulline.</text>
</comment>
<protein>
    <submittedName>
        <fullName evidence="4">Ornithine carbamoyltransferase</fullName>
    </submittedName>
</protein>
<dbReference type="InterPro" id="IPR036901">
    <property type="entry name" value="Asp/Orn_carbamoylTrfase_sf"/>
</dbReference>
<dbReference type="PANTHER" id="PTHR45753:SF3">
    <property type="entry name" value="ORNITHINE TRANSCARBAMYLASE, MITOCHONDRIAL"/>
    <property type="match status" value="1"/>
</dbReference>
<dbReference type="PANTHER" id="PTHR45753">
    <property type="entry name" value="ORNITHINE CARBAMOYLTRANSFERASE, MITOCHONDRIAL"/>
    <property type="match status" value="1"/>
</dbReference>
<dbReference type="InterPro" id="IPR006132">
    <property type="entry name" value="Asp/Orn_carbamoyltranf_P-bd"/>
</dbReference>
<dbReference type="Gene3D" id="3.40.50.1370">
    <property type="entry name" value="Aspartate/ornithine carbamoyltransferase"/>
    <property type="match status" value="2"/>
</dbReference>
<dbReference type="EMBL" id="JBFYGN010000020">
    <property type="protein sequence ID" value="MEX8194374.1"/>
    <property type="molecule type" value="Genomic_DNA"/>
</dbReference>
<feature type="domain" description="Aspartate/ornithine carbamoyltransferase carbamoyl-P binding" evidence="3">
    <location>
        <begin position="27"/>
        <end position="126"/>
    </location>
</feature>